<dbReference type="InterPro" id="IPR001854">
    <property type="entry name" value="Ribosomal_uL29"/>
</dbReference>
<dbReference type="AlphaFoldDB" id="A0A7V4LCN7"/>
<gene>
    <name evidence="5" type="primary">rpmC</name>
    <name evidence="6" type="ORF">ENT08_05700</name>
</gene>
<proteinExistence type="inferred from homology"/>
<dbReference type="NCBIfam" id="TIGR00012">
    <property type="entry name" value="L29"/>
    <property type="match status" value="1"/>
</dbReference>
<dbReference type="Pfam" id="PF00831">
    <property type="entry name" value="Ribosomal_L29"/>
    <property type="match status" value="1"/>
</dbReference>
<keyword evidence="3 5" id="KW-0687">Ribonucleoprotein</keyword>
<dbReference type="PANTHER" id="PTHR10916">
    <property type="entry name" value="60S RIBOSOMAL PROTEIN L35/50S RIBOSOMAL PROTEIN L29"/>
    <property type="match status" value="1"/>
</dbReference>
<comment type="caution">
    <text evidence="6">The sequence shown here is derived from an EMBL/GenBank/DDBJ whole genome shotgun (WGS) entry which is preliminary data.</text>
</comment>
<dbReference type="InterPro" id="IPR018254">
    <property type="entry name" value="Ribosomal_uL29_CS"/>
</dbReference>
<evidence type="ECO:0000256" key="5">
    <source>
        <dbReference type="HAMAP-Rule" id="MF_00374"/>
    </source>
</evidence>
<dbReference type="FunFam" id="1.10.287.310:FF:000001">
    <property type="entry name" value="50S ribosomal protein L29"/>
    <property type="match status" value="1"/>
</dbReference>
<organism evidence="6">
    <name type="scientific">Desulfobacca acetoxidans</name>
    <dbReference type="NCBI Taxonomy" id="60893"/>
    <lineage>
        <taxon>Bacteria</taxon>
        <taxon>Pseudomonadati</taxon>
        <taxon>Thermodesulfobacteriota</taxon>
        <taxon>Desulfobaccia</taxon>
        <taxon>Desulfobaccales</taxon>
        <taxon>Desulfobaccaceae</taxon>
        <taxon>Desulfobacca</taxon>
    </lineage>
</organism>
<dbReference type="EMBL" id="DSXI01000332">
    <property type="protein sequence ID" value="HGS05220.1"/>
    <property type="molecule type" value="Genomic_DNA"/>
</dbReference>
<accession>A0A7V4LCN7</accession>
<name>A0A7V4LCN7_9BACT</name>
<dbReference type="Gene3D" id="1.10.287.310">
    <property type="match status" value="1"/>
</dbReference>
<evidence type="ECO:0000256" key="3">
    <source>
        <dbReference type="ARBA" id="ARBA00023274"/>
    </source>
</evidence>
<dbReference type="CDD" id="cd00427">
    <property type="entry name" value="Ribosomal_L29_HIP"/>
    <property type="match status" value="1"/>
</dbReference>
<dbReference type="GO" id="GO:0022625">
    <property type="term" value="C:cytosolic large ribosomal subunit"/>
    <property type="evidence" value="ECO:0007669"/>
    <property type="project" value="TreeGrafter"/>
</dbReference>
<dbReference type="GO" id="GO:0006412">
    <property type="term" value="P:translation"/>
    <property type="evidence" value="ECO:0007669"/>
    <property type="project" value="UniProtKB-UniRule"/>
</dbReference>
<reference evidence="6" key="1">
    <citation type="journal article" date="2020" name="mSystems">
        <title>Genome- and Community-Level Interaction Insights into Carbon Utilization and Element Cycling Functions of Hydrothermarchaeota in Hydrothermal Sediment.</title>
        <authorList>
            <person name="Zhou Z."/>
            <person name="Liu Y."/>
            <person name="Xu W."/>
            <person name="Pan J."/>
            <person name="Luo Z.H."/>
            <person name="Li M."/>
        </authorList>
    </citation>
    <scope>NUCLEOTIDE SEQUENCE [LARGE SCALE GENOMIC DNA]</scope>
    <source>
        <strain evidence="6">SpSt-548</strain>
    </source>
</reference>
<evidence type="ECO:0000313" key="6">
    <source>
        <dbReference type="EMBL" id="HGS05220.1"/>
    </source>
</evidence>
<protein>
    <recommendedName>
        <fullName evidence="4 5">Large ribosomal subunit protein uL29</fullName>
    </recommendedName>
</protein>
<dbReference type="GO" id="GO:0003735">
    <property type="term" value="F:structural constituent of ribosome"/>
    <property type="evidence" value="ECO:0007669"/>
    <property type="project" value="InterPro"/>
</dbReference>
<dbReference type="HAMAP" id="MF_00374">
    <property type="entry name" value="Ribosomal_uL29"/>
    <property type="match status" value="1"/>
</dbReference>
<evidence type="ECO:0000256" key="4">
    <source>
        <dbReference type="ARBA" id="ARBA00035204"/>
    </source>
</evidence>
<evidence type="ECO:0000256" key="2">
    <source>
        <dbReference type="ARBA" id="ARBA00022980"/>
    </source>
</evidence>
<keyword evidence="2 5" id="KW-0689">Ribosomal protein</keyword>
<dbReference type="InterPro" id="IPR036049">
    <property type="entry name" value="Ribosomal_uL29_sf"/>
</dbReference>
<evidence type="ECO:0000256" key="1">
    <source>
        <dbReference type="ARBA" id="ARBA00009254"/>
    </source>
</evidence>
<dbReference type="SUPFAM" id="SSF46561">
    <property type="entry name" value="Ribosomal protein L29 (L29p)"/>
    <property type="match status" value="1"/>
</dbReference>
<dbReference type="InterPro" id="IPR050063">
    <property type="entry name" value="Ribosomal_protein_uL29"/>
</dbReference>
<comment type="similarity">
    <text evidence="1 5">Belongs to the universal ribosomal protein uL29 family.</text>
</comment>
<sequence length="65" mass="7568">MKAADLRELTTEELAAKLKELNEELFKLTFRHATNQLDNTARLKGARRDLARVKTVLREKTGEKW</sequence>
<dbReference type="PANTHER" id="PTHR10916:SF0">
    <property type="entry name" value="LARGE RIBOSOMAL SUBUNIT PROTEIN UL29C"/>
    <property type="match status" value="1"/>
</dbReference>
<dbReference type="PROSITE" id="PS00579">
    <property type="entry name" value="RIBOSOMAL_L29"/>
    <property type="match status" value="1"/>
</dbReference>